<dbReference type="Proteomes" id="UP000030645">
    <property type="component" value="Unassembled WGS sequence"/>
</dbReference>
<evidence type="ECO:0000256" key="2">
    <source>
        <dbReference type="PROSITE-ProRule" id="PRU00035"/>
    </source>
</evidence>
<dbReference type="PROSITE" id="PS50014">
    <property type="entry name" value="BROMODOMAIN_2"/>
    <property type="match status" value="1"/>
</dbReference>
<dbReference type="SMART" id="SM00717">
    <property type="entry name" value="SANT"/>
    <property type="match status" value="1"/>
</dbReference>
<feature type="compositionally biased region" description="Basic and acidic residues" evidence="3">
    <location>
        <begin position="489"/>
        <end position="508"/>
    </location>
</feature>
<dbReference type="PROSITE" id="PS50090">
    <property type="entry name" value="MYB_LIKE"/>
    <property type="match status" value="1"/>
</dbReference>
<dbReference type="PANTHER" id="PTHR37888">
    <property type="entry name" value="DNA-BINDING BROMODOMAIN-CONTAINING PROTEIN"/>
    <property type="match status" value="1"/>
</dbReference>
<dbReference type="InterPro" id="IPR001487">
    <property type="entry name" value="Bromodomain"/>
</dbReference>
<protein>
    <submittedName>
        <fullName evidence="6">Uncharacterized protein</fullName>
    </submittedName>
</protein>
<feature type="compositionally biased region" description="Basic and acidic residues" evidence="3">
    <location>
        <begin position="608"/>
        <end position="618"/>
    </location>
</feature>
<gene>
    <name evidence="6" type="ORF">L484_018410</name>
</gene>
<dbReference type="Pfam" id="PF00439">
    <property type="entry name" value="Bromodomain"/>
    <property type="match status" value="1"/>
</dbReference>
<proteinExistence type="predicted"/>
<organism evidence="6 7">
    <name type="scientific">Morus notabilis</name>
    <dbReference type="NCBI Taxonomy" id="981085"/>
    <lineage>
        <taxon>Eukaryota</taxon>
        <taxon>Viridiplantae</taxon>
        <taxon>Streptophyta</taxon>
        <taxon>Embryophyta</taxon>
        <taxon>Tracheophyta</taxon>
        <taxon>Spermatophyta</taxon>
        <taxon>Magnoliopsida</taxon>
        <taxon>eudicotyledons</taxon>
        <taxon>Gunneridae</taxon>
        <taxon>Pentapetalae</taxon>
        <taxon>rosids</taxon>
        <taxon>fabids</taxon>
        <taxon>Rosales</taxon>
        <taxon>Moraceae</taxon>
        <taxon>Moreae</taxon>
        <taxon>Morus</taxon>
    </lineage>
</organism>
<feature type="domain" description="Bromo" evidence="4">
    <location>
        <begin position="367"/>
        <end position="418"/>
    </location>
</feature>
<dbReference type="InterPro" id="IPR001005">
    <property type="entry name" value="SANT/Myb"/>
</dbReference>
<feature type="region of interest" description="Disordered" evidence="3">
    <location>
        <begin position="477"/>
        <end position="508"/>
    </location>
</feature>
<dbReference type="SMART" id="SM00297">
    <property type="entry name" value="BROMO"/>
    <property type="match status" value="1"/>
</dbReference>
<dbReference type="STRING" id="981085.W9QD95"/>
<dbReference type="InterPro" id="IPR009057">
    <property type="entry name" value="Homeodomain-like_sf"/>
</dbReference>
<feature type="compositionally biased region" description="Acidic residues" evidence="3">
    <location>
        <begin position="270"/>
        <end position="279"/>
    </location>
</feature>
<name>W9QD95_9ROSA</name>
<dbReference type="eggNOG" id="ENOG502QR9N">
    <property type="taxonomic scope" value="Eukaryota"/>
</dbReference>
<keyword evidence="7" id="KW-1185">Reference proteome</keyword>
<feature type="region of interest" description="Disordered" evidence="3">
    <location>
        <begin position="112"/>
        <end position="283"/>
    </location>
</feature>
<feature type="compositionally biased region" description="Basic and acidic residues" evidence="3">
    <location>
        <begin position="112"/>
        <end position="129"/>
    </location>
</feature>
<reference evidence="7" key="1">
    <citation type="submission" date="2013-01" db="EMBL/GenBank/DDBJ databases">
        <title>Draft Genome Sequence of a Mulberry Tree, Morus notabilis C.K. Schneid.</title>
        <authorList>
            <person name="He N."/>
            <person name="Zhao S."/>
        </authorList>
    </citation>
    <scope>NUCLEOTIDE SEQUENCE</scope>
</reference>
<feature type="region of interest" description="Disordered" evidence="3">
    <location>
        <begin position="523"/>
        <end position="695"/>
    </location>
</feature>
<accession>W9QD95</accession>
<evidence type="ECO:0000313" key="7">
    <source>
        <dbReference type="Proteomes" id="UP000030645"/>
    </source>
</evidence>
<dbReference type="SUPFAM" id="SSF46689">
    <property type="entry name" value="Homeodomain-like"/>
    <property type="match status" value="1"/>
</dbReference>
<sequence>MAREHETSVQPWGTLEELLLACAVNRHGTKSWDSIAMEVQNRTSSAFLTPENCRHKFDDLKRRFMMSDKDDDEKSSSTMVDQLKKIRVDELRREVRRRDDSIVSLELKVKRMEEERERSLKEEEASGPEKKKKNLDGDDGVTGAGDGETSSENRGGGGGGRSKSGDDGSESCDRENRSFNESNSTGQKRNDFQRNGVVSVKAEPGPEPERNESDRSESERGGKAEEDEGDNVARGENSAKQSSEAQSSMSLSKRKRRRVGGGGGGSSSGEEPEETEGDEVSPATKRLSALKSEPFVKLLGIIRSHRLGSVFQRRLRSQEGNGNARVMGGAAWAVRMCGLCTHPSPKSEPYDFFVWFRLVVGMESQRYKNLIRQHMDLQTVEARLEKGLYLDSSLKFFRDLLLVFNNGVVFFRKGSQEHVAARELRALVLKEMSKDKKLVRSQTLTVKREDRNSVVLPKPQNNNVKKSSIIVTCGKRGGSSTKALSSEVSNRKGFDHKKERVVEEKQKSVNEKKINGSFVAIEDKGIRKKRSQERVGRRGSKTGNNGSGESEREFGGNELSSHDALEVKMDKKEAVKKKQGVASFLKRMKQNSPKQAAEEDVSEEDSEDSKVEKEEEKKRNKGKSKKASPTKERVTRSSTHGKGTKEESQKGKRGVGRPPKRPEKVVAANGKRRRDNADQSEVGVVGGRPRKRSRR</sequence>
<dbReference type="InterPro" id="IPR036427">
    <property type="entry name" value="Bromodomain-like_sf"/>
</dbReference>
<dbReference type="AlphaFoldDB" id="W9QD95"/>
<evidence type="ECO:0000256" key="1">
    <source>
        <dbReference type="ARBA" id="ARBA00023117"/>
    </source>
</evidence>
<dbReference type="CDD" id="cd00167">
    <property type="entry name" value="SANT"/>
    <property type="match status" value="1"/>
</dbReference>
<evidence type="ECO:0000313" key="6">
    <source>
        <dbReference type="EMBL" id="EXB28994.1"/>
    </source>
</evidence>
<dbReference type="PANTHER" id="PTHR37888:SF8">
    <property type="entry name" value="HISTONE-LYSINE N-METHYLTRANSFERASE, H3 LYSINE-79 SPECIFIC-LIKE"/>
    <property type="match status" value="1"/>
</dbReference>
<feature type="compositionally biased region" description="Polar residues" evidence="3">
    <location>
        <begin position="478"/>
        <end position="488"/>
    </location>
</feature>
<evidence type="ECO:0000259" key="4">
    <source>
        <dbReference type="PROSITE" id="PS50014"/>
    </source>
</evidence>
<evidence type="ECO:0000256" key="3">
    <source>
        <dbReference type="SAM" id="MobiDB-lite"/>
    </source>
</evidence>
<feature type="compositionally biased region" description="Basic residues" evidence="3">
    <location>
        <begin position="619"/>
        <end position="628"/>
    </location>
</feature>
<keyword evidence="1 2" id="KW-0103">Bromodomain</keyword>
<evidence type="ECO:0000259" key="5">
    <source>
        <dbReference type="PROSITE" id="PS50090"/>
    </source>
</evidence>
<dbReference type="EMBL" id="KE343428">
    <property type="protein sequence ID" value="EXB28994.1"/>
    <property type="molecule type" value="Genomic_DNA"/>
</dbReference>
<feature type="compositionally biased region" description="Acidic residues" evidence="3">
    <location>
        <begin position="598"/>
        <end position="607"/>
    </location>
</feature>
<feature type="domain" description="Myb-like" evidence="5">
    <location>
        <begin position="11"/>
        <end position="61"/>
    </location>
</feature>
<feature type="compositionally biased region" description="Basic and acidic residues" evidence="3">
    <location>
        <begin position="207"/>
        <end position="224"/>
    </location>
</feature>
<feature type="compositionally biased region" description="Basic and acidic residues" evidence="3">
    <location>
        <begin position="163"/>
        <end position="178"/>
    </location>
</feature>
<dbReference type="Gene3D" id="1.10.10.60">
    <property type="entry name" value="Homeodomain-like"/>
    <property type="match status" value="1"/>
</dbReference>
<feature type="compositionally biased region" description="Basic and acidic residues" evidence="3">
    <location>
        <begin position="549"/>
        <end position="573"/>
    </location>
</feature>
<dbReference type="Gene3D" id="1.20.920.10">
    <property type="entry name" value="Bromodomain-like"/>
    <property type="match status" value="1"/>
</dbReference>
<dbReference type="Pfam" id="PF00249">
    <property type="entry name" value="Myb_DNA-binding"/>
    <property type="match status" value="1"/>
</dbReference>
<dbReference type="SUPFAM" id="SSF47370">
    <property type="entry name" value="Bromodomain"/>
    <property type="match status" value="1"/>
</dbReference>
<feature type="compositionally biased region" description="Low complexity" evidence="3">
    <location>
        <begin position="238"/>
        <end position="251"/>
    </location>
</feature>
<dbReference type="CDD" id="cd04369">
    <property type="entry name" value="Bromodomain"/>
    <property type="match status" value="1"/>
</dbReference>